<dbReference type="PANTHER" id="PTHR11773:SF1">
    <property type="entry name" value="GLYCINE DEHYDROGENASE (DECARBOXYLATING), MITOCHONDRIAL"/>
    <property type="match status" value="1"/>
</dbReference>
<evidence type="ECO:0000259" key="7">
    <source>
        <dbReference type="Pfam" id="PF21478"/>
    </source>
</evidence>
<evidence type="ECO:0000259" key="6">
    <source>
        <dbReference type="Pfam" id="PF00266"/>
    </source>
</evidence>
<organism evidence="8 9">
    <name type="scientific">Acetomicrobium flavidum</name>
    <dbReference type="NCBI Taxonomy" id="49896"/>
    <lineage>
        <taxon>Bacteria</taxon>
        <taxon>Thermotogati</taxon>
        <taxon>Synergistota</taxon>
        <taxon>Synergistia</taxon>
        <taxon>Synergistales</taxon>
        <taxon>Acetomicrobiaceae</taxon>
        <taxon>Acetomicrobium</taxon>
    </lineage>
</organism>
<keyword evidence="4" id="KW-0560">Oxidoreductase</keyword>
<evidence type="ECO:0000313" key="9">
    <source>
        <dbReference type="Proteomes" id="UP000185093"/>
    </source>
</evidence>
<dbReference type="EMBL" id="FSQZ01000001">
    <property type="protein sequence ID" value="SIN74667.1"/>
    <property type="molecule type" value="Genomic_DNA"/>
</dbReference>
<sequence>MLENKKAKLRNFHQAHWDEPVIFELSAKGARGILVPEAEEEIKAEVGDGISRIPAHLRRKEPPALPELFQAQVLRHYLHLSQATLGADLNIEIGQGTCTIKYSPKINESFATSSKVTELHPFQAEGTVQGALEILYKTDMFLREISGLSRFVFQPGGGSHGLFAIASMIRAYHESRGESGKRDEIITTIFSHPSNAAAAAVKGFKVITLYPDKDGYPDVDALREAVSDRTAGLMITNPEDHGLFNSKIAEFTRIVHEAGGLCSYDQANANGILGMTRALEGGFDFCFFNLHKTFSSPHGCGGPAVGAVGVREEFEQFLPVPLIDFDGEKYFLNYDVKNSIGKVRMFYGVLPVVARAYAWIMSLGEEGLKEVARIAVLNNNYLMRNISKIRGATIPYDAPGKHRLEQVRYSWEKLTKDTGVTTEDVQRRMCDFGMHYWTSHHPWIIPEPFTLEPTESYSKEELDEYVAALKQVSEEAYTDPEKVKNAPYNSCIHKIDPSLLDDPKKWAITWRSYLKKHGKDIDA</sequence>
<dbReference type="SUPFAM" id="SSF53383">
    <property type="entry name" value="PLP-dependent transferases"/>
    <property type="match status" value="1"/>
</dbReference>
<dbReference type="InterPro" id="IPR015424">
    <property type="entry name" value="PyrdxlP-dep_Trfase"/>
</dbReference>
<gene>
    <name evidence="8" type="ORF">SAMN05444368_1673</name>
</gene>
<dbReference type="InterPro" id="IPR015422">
    <property type="entry name" value="PyrdxlP-dep_Trfase_small"/>
</dbReference>
<dbReference type="Gene3D" id="3.90.1150.10">
    <property type="entry name" value="Aspartate Aminotransferase, domain 1"/>
    <property type="match status" value="1"/>
</dbReference>
<evidence type="ECO:0000256" key="5">
    <source>
        <dbReference type="ARBA" id="ARBA00049026"/>
    </source>
</evidence>
<proteinExistence type="predicted"/>
<dbReference type="Pfam" id="PF00266">
    <property type="entry name" value="Aminotran_5"/>
    <property type="match status" value="1"/>
</dbReference>
<dbReference type="RefSeq" id="WP_074199886.1">
    <property type="nucleotide sequence ID" value="NZ_FSQZ01000001.1"/>
</dbReference>
<comment type="caution">
    <text evidence="8">The sequence shown here is derived from an EMBL/GenBank/DDBJ whole genome shotgun (WGS) entry which is preliminary data.</text>
</comment>
<protein>
    <recommendedName>
        <fullName evidence="2">glycine dehydrogenase (aminomethyl-transferring)</fullName>
        <ecNumber evidence="2">1.4.4.2</ecNumber>
    </recommendedName>
</protein>
<dbReference type="PANTHER" id="PTHR11773">
    <property type="entry name" value="GLYCINE DEHYDROGENASE, DECARBOXYLATING"/>
    <property type="match status" value="1"/>
</dbReference>
<dbReference type="Proteomes" id="UP000185093">
    <property type="component" value="Unassembled WGS sequence"/>
</dbReference>
<keyword evidence="3" id="KW-0663">Pyridoxal phosphate</keyword>
<name>A0ABY1JES2_9BACT</name>
<comment type="catalytic activity">
    <reaction evidence="5">
        <text>N(6)-[(R)-lipoyl]-L-lysyl-[glycine-cleavage complex H protein] + glycine + H(+) = N(6)-[(R)-S(8)-aminomethyldihydrolipoyl]-L-lysyl-[glycine-cleavage complex H protein] + CO2</text>
        <dbReference type="Rhea" id="RHEA:24304"/>
        <dbReference type="Rhea" id="RHEA-COMP:10494"/>
        <dbReference type="Rhea" id="RHEA-COMP:10495"/>
        <dbReference type="ChEBI" id="CHEBI:15378"/>
        <dbReference type="ChEBI" id="CHEBI:16526"/>
        <dbReference type="ChEBI" id="CHEBI:57305"/>
        <dbReference type="ChEBI" id="CHEBI:83099"/>
        <dbReference type="ChEBI" id="CHEBI:83143"/>
        <dbReference type="EC" id="1.4.4.2"/>
    </reaction>
</comment>
<evidence type="ECO:0000256" key="3">
    <source>
        <dbReference type="ARBA" id="ARBA00022898"/>
    </source>
</evidence>
<dbReference type="InterPro" id="IPR049316">
    <property type="entry name" value="GDC-P_C"/>
</dbReference>
<keyword evidence="9" id="KW-1185">Reference proteome</keyword>
<dbReference type="InterPro" id="IPR000192">
    <property type="entry name" value="Aminotrans_V_dom"/>
</dbReference>
<evidence type="ECO:0000256" key="4">
    <source>
        <dbReference type="ARBA" id="ARBA00023002"/>
    </source>
</evidence>
<dbReference type="InterPro" id="IPR015421">
    <property type="entry name" value="PyrdxlP-dep_Trfase_major"/>
</dbReference>
<accession>A0ABY1JES2</accession>
<feature type="domain" description="Glycine dehydrogenase C-terminal" evidence="7">
    <location>
        <begin position="372"/>
        <end position="477"/>
    </location>
</feature>
<comment type="function">
    <text evidence="1">The glycine cleavage system catalyzes the degradation of glycine. The P protein binds the alpha-amino group of glycine through its pyridoxal phosphate cofactor; CO(2) is released and the remaining methylamine moiety is then transferred to the lipoamide cofactor of the H protein.</text>
</comment>
<dbReference type="NCBIfam" id="NF003346">
    <property type="entry name" value="PRK04366.1"/>
    <property type="match status" value="1"/>
</dbReference>
<reference evidence="8 9" key="1">
    <citation type="submission" date="2016-11" db="EMBL/GenBank/DDBJ databases">
        <authorList>
            <person name="Varghese N."/>
            <person name="Submissions S."/>
        </authorList>
    </citation>
    <scope>NUCLEOTIDE SEQUENCE [LARGE SCALE GENOMIC DNA]</scope>
    <source>
        <strain evidence="8 9">DSM 20664</strain>
    </source>
</reference>
<evidence type="ECO:0000256" key="1">
    <source>
        <dbReference type="ARBA" id="ARBA00003788"/>
    </source>
</evidence>
<feature type="domain" description="Aminotransferase class V" evidence="6">
    <location>
        <begin position="161"/>
        <end position="314"/>
    </location>
</feature>
<dbReference type="InterPro" id="IPR020581">
    <property type="entry name" value="GDC_P"/>
</dbReference>
<evidence type="ECO:0000313" key="8">
    <source>
        <dbReference type="EMBL" id="SIN74667.1"/>
    </source>
</evidence>
<dbReference type="Gene3D" id="3.40.640.10">
    <property type="entry name" value="Type I PLP-dependent aspartate aminotransferase-like (Major domain)"/>
    <property type="match status" value="1"/>
</dbReference>
<evidence type="ECO:0000256" key="2">
    <source>
        <dbReference type="ARBA" id="ARBA00012134"/>
    </source>
</evidence>
<dbReference type="EC" id="1.4.4.2" evidence="2"/>
<dbReference type="Pfam" id="PF21478">
    <property type="entry name" value="GcvP2_C"/>
    <property type="match status" value="1"/>
</dbReference>
<dbReference type="Gene3D" id="6.20.440.10">
    <property type="match status" value="1"/>
</dbReference>